<dbReference type="PANTHER" id="PTHR35546">
    <property type="entry name" value="F-BOX PROTEIN INTERACTION DOMAIN PROTEIN-RELATED"/>
    <property type="match status" value="1"/>
</dbReference>
<dbReference type="InterPro" id="IPR056592">
    <property type="entry name" value="Beta-prop_At3g26010-like"/>
</dbReference>
<dbReference type="NCBIfam" id="TIGR01640">
    <property type="entry name" value="F_box_assoc_1"/>
    <property type="match status" value="1"/>
</dbReference>
<sequence length="434" mass="50010">MLNFLNPAKEVSRRPSSSLALGEEEREKKMEVTAQKMKKANTFIHGDALTEILSRVPAKELLTLKLVCKEWHRVITSCSFAKAQLGTTEVVLTGFILQEKFKWCNDDIKIVSYIFVEEMARGGSKVNLTVFDFLPEDVVMLASCKGLVCCRSCFPSEKPFIYVCNPWRREWVKLEWPWLTSKYEISNSQRSMALALALDFDPSKGFVETFKLVRVKQVEVERDEDDDEQEGKLYFTFELYSSEIGAWRKSNETCQCYSKWVNNEGIYIGGVLHWLNGYGVLTFDVENELSWLVPAPVPVSEFMAVPEVCIGESEGRLHYVVVSEQGVHVWCLEDCYEYRWILMYCKSLEEIEGEWPQSFINLKVHMLERVNGPWVKPLAFKDGLLLMKCVYLYLFDVKNNKMAQACSLRDLKSQCMFKPTVLAHSLSLVPFNTV</sequence>
<dbReference type="SMART" id="SM00256">
    <property type="entry name" value="FBOX"/>
    <property type="match status" value="1"/>
</dbReference>
<evidence type="ECO:0000313" key="2">
    <source>
        <dbReference type="EMBL" id="KAK7368022.1"/>
    </source>
</evidence>
<dbReference type="SUPFAM" id="SSF81383">
    <property type="entry name" value="F-box domain"/>
    <property type="match status" value="1"/>
</dbReference>
<dbReference type="Pfam" id="PF00646">
    <property type="entry name" value="F-box"/>
    <property type="match status" value="1"/>
</dbReference>
<evidence type="ECO:0000313" key="3">
    <source>
        <dbReference type="Proteomes" id="UP001374584"/>
    </source>
</evidence>
<dbReference type="InterPro" id="IPR036047">
    <property type="entry name" value="F-box-like_dom_sf"/>
</dbReference>
<dbReference type="Gene3D" id="1.20.1280.50">
    <property type="match status" value="1"/>
</dbReference>
<dbReference type="Pfam" id="PF24750">
    <property type="entry name" value="b-prop_At3g26010-like"/>
    <property type="match status" value="1"/>
</dbReference>
<dbReference type="InterPro" id="IPR001810">
    <property type="entry name" value="F-box_dom"/>
</dbReference>
<dbReference type="PANTHER" id="PTHR35546:SF21">
    <property type="entry name" value="F-BOX DOMAIN-CONTAINING PROTEIN"/>
    <property type="match status" value="1"/>
</dbReference>
<dbReference type="AlphaFoldDB" id="A0AAN9N7V9"/>
<dbReference type="EMBL" id="JAYMYR010000004">
    <property type="protein sequence ID" value="KAK7368022.1"/>
    <property type="molecule type" value="Genomic_DNA"/>
</dbReference>
<evidence type="ECO:0000259" key="1">
    <source>
        <dbReference type="SMART" id="SM00256"/>
    </source>
</evidence>
<keyword evidence="3" id="KW-1185">Reference proteome</keyword>
<protein>
    <recommendedName>
        <fullName evidence="1">F-box domain-containing protein</fullName>
    </recommendedName>
</protein>
<reference evidence="2 3" key="1">
    <citation type="submission" date="2024-01" db="EMBL/GenBank/DDBJ databases">
        <title>The genomes of 5 underutilized Papilionoideae crops provide insights into root nodulation and disease resistanc.</title>
        <authorList>
            <person name="Jiang F."/>
        </authorList>
    </citation>
    <scope>NUCLEOTIDE SEQUENCE [LARGE SCALE GENOMIC DNA]</scope>
    <source>
        <strain evidence="2">JINMINGXINNONG_FW02</strain>
        <tissue evidence="2">Leaves</tissue>
    </source>
</reference>
<proteinExistence type="predicted"/>
<feature type="domain" description="F-box" evidence="1">
    <location>
        <begin position="44"/>
        <end position="84"/>
    </location>
</feature>
<organism evidence="2 3">
    <name type="scientific">Phaseolus coccineus</name>
    <name type="common">Scarlet runner bean</name>
    <name type="synonym">Phaseolus multiflorus</name>
    <dbReference type="NCBI Taxonomy" id="3886"/>
    <lineage>
        <taxon>Eukaryota</taxon>
        <taxon>Viridiplantae</taxon>
        <taxon>Streptophyta</taxon>
        <taxon>Embryophyta</taxon>
        <taxon>Tracheophyta</taxon>
        <taxon>Spermatophyta</taxon>
        <taxon>Magnoliopsida</taxon>
        <taxon>eudicotyledons</taxon>
        <taxon>Gunneridae</taxon>
        <taxon>Pentapetalae</taxon>
        <taxon>rosids</taxon>
        <taxon>fabids</taxon>
        <taxon>Fabales</taxon>
        <taxon>Fabaceae</taxon>
        <taxon>Papilionoideae</taxon>
        <taxon>50 kb inversion clade</taxon>
        <taxon>NPAAA clade</taxon>
        <taxon>indigoferoid/millettioid clade</taxon>
        <taxon>Phaseoleae</taxon>
        <taxon>Phaseolus</taxon>
    </lineage>
</organism>
<dbReference type="InterPro" id="IPR017451">
    <property type="entry name" value="F-box-assoc_interact_dom"/>
</dbReference>
<accession>A0AAN9N7V9</accession>
<gene>
    <name evidence="2" type="ORF">VNO80_10044</name>
</gene>
<dbReference type="Proteomes" id="UP001374584">
    <property type="component" value="Unassembled WGS sequence"/>
</dbReference>
<comment type="caution">
    <text evidence="2">The sequence shown here is derived from an EMBL/GenBank/DDBJ whole genome shotgun (WGS) entry which is preliminary data.</text>
</comment>
<name>A0AAN9N7V9_PHACN</name>
<dbReference type="InterPro" id="IPR055290">
    <property type="entry name" value="At3g26010-like"/>
</dbReference>